<dbReference type="InParanoid" id="A0A1V8SK13"/>
<keyword evidence="3" id="KW-1185">Reference proteome</keyword>
<dbReference type="AlphaFoldDB" id="A0A1V8SK13"/>
<sequence length="265" mass="28837">MAKSKGSAGGSSSSSSSRRGSTYKQPSKTTRPQVQSFHRMTTRGRASQFRIMDLPPELRNEIYACAAVKPDGIPLLSYRIPALLQVSSHIRREAIGLFTGVNHFQVTTRCNYCVKTSHFANKKHMYYYDSGILGPDHPVPSGIARRNWLILNHAVFAGLVVEVCCCCCPGGTRIATLKAAVDGGVLKTQAELYQEETFPKSAREELKEALGVVEKNVLKAVKAVSQKAKGTEKGLIGLDMEDMKNIVSKLRVPVGGGLDDLKVNG</sequence>
<name>A0A1V8SK13_9PEZI</name>
<accession>A0A1V8SK13</accession>
<evidence type="ECO:0000313" key="3">
    <source>
        <dbReference type="Proteomes" id="UP000192596"/>
    </source>
</evidence>
<dbReference type="OrthoDB" id="5413827at2759"/>
<evidence type="ECO:0000256" key="1">
    <source>
        <dbReference type="SAM" id="MobiDB-lite"/>
    </source>
</evidence>
<feature type="compositionally biased region" description="Low complexity" evidence="1">
    <location>
        <begin position="1"/>
        <end position="20"/>
    </location>
</feature>
<gene>
    <name evidence="2" type="ORF">B0A48_15139</name>
</gene>
<organism evidence="2 3">
    <name type="scientific">Cryoendolithus antarcticus</name>
    <dbReference type="NCBI Taxonomy" id="1507870"/>
    <lineage>
        <taxon>Eukaryota</taxon>
        <taxon>Fungi</taxon>
        <taxon>Dikarya</taxon>
        <taxon>Ascomycota</taxon>
        <taxon>Pezizomycotina</taxon>
        <taxon>Dothideomycetes</taxon>
        <taxon>Dothideomycetidae</taxon>
        <taxon>Cladosporiales</taxon>
        <taxon>Cladosporiaceae</taxon>
        <taxon>Cryoendolithus</taxon>
    </lineage>
</organism>
<dbReference type="EMBL" id="NAJO01000041">
    <property type="protein sequence ID" value="OQN99290.1"/>
    <property type="molecule type" value="Genomic_DNA"/>
</dbReference>
<reference evidence="3" key="1">
    <citation type="submission" date="2017-03" db="EMBL/GenBank/DDBJ databases">
        <title>Genomes of endolithic fungi from Antarctica.</title>
        <authorList>
            <person name="Coleine C."/>
            <person name="Masonjones S."/>
            <person name="Stajich J.E."/>
        </authorList>
    </citation>
    <scope>NUCLEOTIDE SEQUENCE [LARGE SCALE GENOMIC DNA]</scope>
    <source>
        <strain evidence="3">CCFEE 5527</strain>
    </source>
</reference>
<comment type="caution">
    <text evidence="2">The sequence shown here is derived from an EMBL/GenBank/DDBJ whole genome shotgun (WGS) entry which is preliminary data.</text>
</comment>
<feature type="region of interest" description="Disordered" evidence="1">
    <location>
        <begin position="1"/>
        <end position="41"/>
    </location>
</feature>
<dbReference type="Proteomes" id="UP000192596">
    <property type="component" value="Unassembled WGS sequence"/>
</dbReference>
<evidence type="ECO:0000313" key="2">
    <source>
        <dbReference type="EMBL" id="OQN99290.1"/>
    </source>
</evidence>
<proteinExistence type="predicted"/>
<protein>
    <submittedName>
        <fullName evidence="2">Uncharacterized protein</fullName>
    </submittedName>
</protein>
<feature type="compositionally biased region" description="Polar residues" evidence="1">
    <location>
        <begin position="22"/>
        <end position="39"/>
    </location>
</feature>